<dbReference type="InterPro" id="IPR001138">
    <property type="entry name" value="Zn2Cys6_DnaBD"/>
</dbReference>
<dbReference type="STRING" id="215243.A0A0D2CAI3"/>
<evidence type="ECO:0000256" key="2">
    <source>
        <dbReference type="ARBA" id="ARBA00022833"/>
    </source>
</evidence>
<dbReference type="GO" id="GO:0006351">
    <property type="term" value="P:DNA-templated transcription"/>
    <property type="evidence" value="ECO:0007669"/>
    <property type="project" value="InterPro"/>
</dbReference>
<feature type="region of interest" description="Disordered" evidence="7">
    <location>
        <begin position="226"/>
        <end position="294"/>
    </location>
</feature>
<dbReference type="OrthoDB" id="2154091at2759"/>
<feature type="domain" description="Xylanolytic transcriptional activator regulatory" evidence="8">
    <location>
        <begin position="358"/>
        <end position="551"/>
    </location>
</feature>
<keyword evidence="5" id="KW-0804">Transcription</keyword>
<dbReference type="InterPro" id="IPR007219">
    <property type="entry name" value="XnlR_reg_dom"/>
</dbReference>
<evidence type="ECO:0000259" key="8">
    <source>
        <dbReference type="Pfam" id="PF04082"/>
    </source>
</evidence>
<evidence type="ECO:0000256" key="4">
    <source>
        <dbReference type="ARBA" id="ARBA00023125"/>
    </source>
</evidence>
<keyword evidence="4" id="KW-0238">DNA-binding</keyword>
<keyword evidence="2" id="KW-0862">Zinc</keyword>
<dbReference type="Proteomes" id="UP000053342">
    <property type="component" value="Unassembled WGS sequence"/>
</dbReference>
<dbReference type="Pfam" id="PF04082">
    <property type="entry name" value="Fungal_trans"/>
    <property type="match status" value="1"/>
</dbReference>
<keyword evidence="6" id="KW-0539">Nucleus</keyword>
<keyword evidence="1" id="KW-0479">Metal-binding</keyword>
<feature type="compositionally biased region" description="Polar residues" evidence="7">
    <location>
        <begin position="243"/>
        <end position="260"/>
    </location>
</feature>
<dbReference type="RefSeq" id="XP_016267098.1">
    <property type="nucleotide sequence ID" value="XM_016403201.1"/>
</dbReference>
<dbReference type="GeneID" id="27354580"/>
<organism evidence="9 10">
    <name type="scientific">Exophiala oligosperma</name>
    <dbReference type="NCBI Taxonomy" id="215243"/>
    <lineage>
        <taxon>Eukaryota</taxon>
        <taxon>Fungi</taxon>
        <taxon>Dikarya</taxon>
        <taxon>Ascomycota</taxon>
        <taxon>Pezizomycotina</taxon>
        <taxon>Eurotiomycetes</taxon>
        <taxon>Chaetothyriomycetidae</taxon>
        <taxon>Chaetothyriales</taxon>
        <taxon>Herpotrichiellaceae</taxon>
        <taxon>Exophiala</taxon>
    </lineage>
</organism>
<dbReference type="CDD" id="cd12148">
    <property type="entry name" value="fungal_TF_MHR"/>
    <property type="match status" value="1"/>
</dbReference>
<accession>A0A0D2CAI3</accession>
<dbReference type="CDD" id="cd00067">
    <property type="entry name" value="GAL4"/>
    <property type="match status" value="1"/>
</dbReference>
<protein>
    <recommendedName>
        <fullName evidence="8">Xylanolytic transcriptional activator regulatory domain-containing protein</fullName>
    </recommendedName>
</protein>
<dbReference type="GO" id="GO:0008270">
    <property type="term" value="F:zinc ion binding"/>
    <property type="evidence" value="ECO:0007669"/>
    <property type="project" value="InterPro"/>
</dbReference>
<dbReference type="VEuPathDB" id="FungiDB:PV06_02506"/>
<dbReference type="InterPro" id="IPR051615">
    <property type="entry name" value="Transcr_Regulatory_Elem"/>
</dbReference>
<keyword evidence="10" id="KW-1185">Reference proteome</keyword>
<evidence type="ECO:0000256" key="1">
    <source>
        <dbReference type="ARBA" id="ARBA00022723"/>
    </source>
</evidence>
<dbReference type="EMBL" id="KN847333">
    <property type="protein sequence ID" value="KIW46882.1"/>
    <property type="molecule type" value="Genomic_DNA"/>
</dbReference>
<sequence>MASPSSSQAASPLPVGADAPRPKRSKPTNTRSRASLACHNCRQRKIKVRCYLCLCAAASALIDRILNGFSATFKTSLLGPNVQHVATPTLTVESTNSQTAGTRFLRHGSREHLAALQDQIRSLEALVRRTVPTTDDTMTVFEPPHHTEKPIISSPSTVISAPSFLNNPNLLLGGNLTAVGPELSHFDDVMHSHGDDGRVAQERTMTADQGVEQHNQPMACVVAHSSGDSFPQQAAPNDGGINAMSSHEFSHSGHQVTPQNAFDAVQARSHMSTASGGNQDNAHKTTGVASSLNGESSSVQGDVFYGPTCNLHVSSPSNVVRSLPRTILSGPEVHIDIDSLRLKNMLLNNYCNFQTLSVSVIHRESFLSHRDRGLRSQHYSVFLENSVLACAARLSTSAAVRSLAPSYAKRAKSEIVMELEDANMATLRGMLTLSDFEMSEGRDRVGWMYCGESFAVIIFPSTMLHRHQTDGPRAPVAGIACRLIFDLGLHKGWTVDGQNRAIDHNLEDDFSSVALGCLVYETLWSFYLGRPAHIALSNLSIPLPAANIFESPTLKAWFELSLPMSEITLILNGPSTTMHSGSINRLWELHEHLTRWSTSLPADIALDSSKISALDQAAYGLHMQYLRVQMLLHSISQSNHKWSKQGDDQEESEQQQPASESIVMGSWTFESSRRLVHLNAIKIAQLGATYRQIYGVENTPSVMLDTLYVAAATLTSSALLASESSTVDENDIFWLRTLDEMMKDLQAHFSITARMRSTLARAAKSCAWLADVFTDDVHIPSGIDDNINGEDVSSFAGPSHGAWGTMQAAVNDFIFDPNLLSYVDFGMLDDDGE</sequence>
<dbReference type="AlphaFoldDB" id="A0A0D2CAI3"/>
<evidence type="ECO:0000256" key="5">
    <source>
        <dbReference type="ARBA" id="ARBA00023163"/>
    </source>
</evidence>
<evidence type="ECO:0000256" key="3">
    <source>
        <dbReference type="ARBA" id="ARBA00023015"/>
    </source>
</evidence>
<feature type="compositionally biased region" description="Polar residues" evidence="7">
    <location>
        <begin position="226"/>
        <end position="235"/>
    </location>
</feature>
<proteinExistence type="predicted"/>
<evidence type="ECO:0000313" key="10">
    <source>
        <dbReference type="Proteomes" id="UP000053342"/>
    </source>
</evidence>
<dbReference type="GO" id="GO:0000981">
    <property type="term" value="F:DNA-binding transcription factor activity, RNA polymerase II-specific"/>
    <property type="evidence" value="ECO:0007669"/>
    <property type="project" value="InterPro"/>
</dbReference>
<dbReference type="PANTHER" id="PTHR31313:SF81">
    <property type="entry name" value="TY1 ENHANCER ACTIVATOR"/>
    <property type="match status" value="1"/>
</dbReference>
<gene>
    <name evidence="9" type="ORF">PV06_02506</name>
</gene>
<evidence type="ECO:0000256" key="6">
    <source>
        <dbReference type="ARBA" id="ARBA00023242"/>
    </source>
</evidence>
<feature type="compositionally biased region" description="Low complexity" evidence="7">
    <location>
        <begin position="1"/>
        <end position="14"/>
    </location>
</feature>
<feature type="region of interest" description="Disordered" evidence="7">
    <location>
        <begin position="641"/>
        <end position="660"/>
    </location>
</feature>
<evidence type="ECO:0000256" key="7">
    <source>
        <dbReference type="SAM" id="MobiDB-lite"/>
    </source>
</evidence>
<dbReference type="PANTHER" id="PTHR31313">
    <property type="entry name" value="TY1 ENHANCER ACTIVATOR"/>
    <property type="match status" value="1"/>
</dbReference>
<evidence type="ECO:0000313" key="9">
    <source>
        <dbReference type="EMBL" id="KIW46882.1"/>
    </source>
</evidence>
<keyword evidence="3" id="KW-0805">Transcription regulation</keyword>
<reference evidence="9 10" key="1">
    <citation type="submission" date="2015-01" db="EMBL/GenBank/DDBJ databases">
        <title>The Genome Sequence of Exophiala oligosperma CBS72588.</title>
        <authorList>
            <consortium name="The Broad Institute Genomics Platform"/>
            <person name="Cuomo C."/>
            <person name="de Hoog S."/>
            <person name="Gorbushina A."/>
            <person name="Stielow B."/>
            <person name="Teixiera M."/>
            <person name="Abouelleil A."/>
            <person name="Chapman S.B."/>
            <person name="Priest M."/>
            <person name="Young S.K."/>
            <person name="Wortman J."/>
            <person name="Nusbaum C."/>
            <person name="Birren B."/>
        </authorList>
    </citation>
    <scope>NUCLEOTIDE SEQUENCE [LARGE SCALE GENOMIC DNA]</scope>
    <source>
        <strain evidence="9 10">CBS 72588</strain>
    </source>
</reference>
<feature type="compositionally biased region" description="Polar residues" evidence="7">
    <location>
        <begin position="269"/>
        <end position="280"/>
    </location>
</feature>
<dbReference type="HOGENOM" id="CLU_340663_0_0_1"/>
<feature type="region of interest" description="Disordered" evidence="7">
    <location>
        <begin position="1"/>
        <end position="34"/>
    </location>
</feature>
<name>A0A0D2CAI3_9EURO</name>
<dbReference type="GO" id="GO:0003677">
    <property type="term" value="F:DNA binding"/>
    <property type="evidence" value="ECO:0007669"/>
    <property type="project" value="UniProtKB-KW"/>
</dbReference>